<feature type="compositionally biased region" description="Polar residues" evidence="1">
    <location>
        <begin position="71"/>
        <end position="85"/>
    </location>
</feature>
<keyword evidence="3" id="KW-1185">Reference proteome</keyword>
<feature type="compositionally biased region" description="Low complexity" evidence="1">
    <location>
        <begin position="15"/>
        <end position="38"/>
    </location>
</feature>
<feature type="compositionally biased region" description="Basic residues" evidence="1">
    <location>
        <begin position="54"/>
        <end position="63"/>
    </location>
</feature>
<organism evidence="2 3">
    <name type="scientific">Tuber borchii</name>
    <name type="common">White truffle</name>
    <dbReference type="NCBI Taxonomy" id="42251"/>
    <lineage>
        <taxon>Eukaryota</taxon>
        <taxon>Fungi</taxon>
        <taxon>Dikarya</taxon>
        <taxon>Ascomycota</taxon>
        <taxon>Pezizomycotina</taxon>
        <taxon>Pezizomycetes</taxon>
        <taxon>Pezizales</taxon>
        <taxon>Tuberaceae</taxon>
        <taxon>Tuber</taxon>
    </lineage>
</organism>
<protein>
    <submittedName>
        <fullName evidence="2">Uncharacterized protein</fullName>
    </submittedName>
</protein>
<dbReference type="OrthoDB" id="5226202at2759"/>
<comment type="caution">
    <text evidence="2">The sequence shown here is derived from an EMBL/GenBank/DDBJ whole genome shotgun (WGS) entry which is preliminary data.</text>
</comment>
<sequence>MSSIAPLNTKSRSFSSSTTSSTSAPASPTTTTTSSSSSNDSHAQKLLEKVKSFVPHHHHHQSKKPYPQPPTDVSQQPQHRTSTDSMHGVERRPTVTMYGRHSNEWLFGGVSVRKVVGGLFQHED</sequence>
<dbReference type="AlphaFoldDB" id="A0A2T7A8M0"/>
<gene>
    <name evidence="2" type="ORF">B9Z19DRAFT_1118391</name>
</gene>
<accession>A0A2T7A8M0</accession>
<evidence type="ECO:0000313" key="3">
    <source>
        <dbReference type="Proteomes" id="UP000244722"/>
    </source>
</evidence>
<feature type="compositionally biased region" description="Basic and acidic residues" evidence="1">
    <location>
        <begin position="42"/>
        <end position="51"/>
    </location>
</feature>
<dbReference type="EMBL" id="NESQ01000004">
    <property type="protein sequence ID" value="PUU84086.1"/>
    <property type="molecule type" value="Genomic_DNA"/>
</dbReference>
<dbReference type="Proteomes" id="UP000244722">
    <property type="component" value="Unassembled WGS sequence"/>
</dbReference>
<feature type="compositionally biased region" description="Polar residues" evidence="1">
    <location>
        <begin position="1"/>
        <end position="14"/>
    </location>
</feature>
<feature type="region of interest" description="Disordered" evidence="1">
    <location>
        <begin position="1"/>
        <end position="91"/>
    </location>
</feature>
<proteinExistence type="predicted"/>
<evidence type="ECO:0000313" key="2">
    <source>
        <dbReference type="EMBL" id="PUU84086.1"/>
    </source>
</evidence>
<reference evidence="2 3" key="1">
    <citation type="submission" date="2017-04" db="EMBL/GenBank/DDBJ databases">
        <title>Draft genome sequence of Tuber borchii Vittad., a whitish edible truffle.</title>
        <authorList>
            <consortium name="DOE Joint Genome Institute"/>
            <person name="Murat C."/>
            <person name="Kuo A."/>
            <person name="Barry K.W."/>
            <person name="Clum A."/>
            <person name="Dockter R.B."/>
            <person name="Fauchery L."/>
            <person name="Iotti M."/>
            <person name="Kohler A."/>
            <person name="Labutti K."/>
            <person name="Lindquist E.A."/>
            <person name="Lipzen A."/>
            <person name="Ohm R.A."/>
            <person name="Wang M."/>
            <person name="Grigoriev I.V."/>
            <person name="Zambonelli A."/>
            <person name="Martin F.M."/>
        </authorList>
    </citation>
    <scope>NUCLEOTIDE SEQUENCE [LARGE SCALE GENOMIC DNA]</scope>
    <source>
        <strain evidence="2 3">Tbo3840</strain>
    </source>
</reference>
<evidence type="ECO:0000256" key="1">
    <source>
        <dbReference type="SAM" id="MobiDB-lite"/>
    </source>
</evidence>
<name>A0A2T7A8M0_TUBBO</name>